<gene>
    <name evidence="1" type="ORF">CCMSSC00406_0009239</name>
</gene>
<dbReference type="Proteomes" id="UP000824881">
    <property type="component" value="Unassembled WGS sequence"/>
</dbReference>
<proteinExistence type="predicted"/>
<keyword evidence="2" id="KW-1185">Reference proteome</keyword>
<evidence type="ECO:0000313" key="2">
    <source>
        <dbReference type="Proteomes" id="UP000824881"/>
    </source>
</evidence>
<protein>
    <submittedName>
        <fullName evidence="1">Uncharacterized protein</fullName>
    </submittedName>
</protein>
<reference evidence="1 2" key="1">
    <citation type="journal article" date="2021" name="Appl. Environ. Microbiol.">
        <title>Genetic linkage and physical mapping for an oyster mushroom Pleurotus cornucopiae and QTL analysis for the trait cap color.</title>
        <authorList>
            <person name="Zhang Y."/>
            <person name="Gao W."/>
            <person name="Sonnenberg A."/>
            <person name="Chen Q."/>
            <person name="Zhang J."/>
            <person name="Huang C."/>
        </authorList>
    </citation>
    <scope>NUCLEOTIDE SEQUENCE [LARGE SCALE GENOMIC DNA]</scope>
    <source>
        <strain evidence="1">CCMSSC00406</strain>
    </source>
</reference>
<accession>A0ACB7J167</accession>
<dbReference type="EMBL" id="WQMT02000004">
    <property type="protein sequence ID" value="KAG9223608.1"/>
    <property type="molecule type" value="Genomic_DNA"/>
</dbReference>
<sequence length="576" mass="64668">MGDSLSLIFAFLAIITVSRVLKFYSGLTAVSKLPGPRVPFWPYAIPGVLIPTTWWNPGESYHWINRFSVYKYFGSEVFSIVPFLVGPPGIYISNLDVAHQIVGNGRSALTFVKSKSSPYLLEFWRSNIIYSQGDVWRKHRRVLGPAFHNTLYADVWSRTIQAYHDMVAAEGWHELNVVDIPILAILIIGKCGFGFPFDWTSQAPHPNGSMSIQESIRVVTSNAALMTSPKWIQKLPFNVFQKVWSARDELMQFLKEQVAERKTALSGFPKESEERSKDMFSMLVSANEAESEKLKLSDEEVVGNIFAMLFAGNETTAYAIAAALGCVSLHQDIQGEALKQIEEVVGYTRDPTIDDYPQLSKVLGILFEALRMFPIGHMILREAGEDTTLTIPNPTGQPGSETISILKGTKIIVDMVGVQYNPRYFDEPEKFKPSRWEGISADSETFTAFSFGPRTCIGRKFAIVEAVCWLTMVLRDWRVEPLMRPEETEEMRSRRALDARAGITLNMALLLTRFSLSLFVNCQDDDHADDHQTPVCVGSGTCRTMEALVIDIQQEVHTSRDAEKTAEVYNTNADAD</sequence>
<name>A0ACB7J167_PLECO</name>
<evidence type="ECO:0000313" key="1">
    <source>
        <dbReference type="EMBL" id="KAG9223608.1"/>
    </source>
</evidence>
<comment type="caution">
    <text evidence="1">The sequence shown here is derived from an EMBL/GenBank/DDBJ whole genome shotgun (WGS) entry which is preliminary data.</text>
</comment>
<organism evidence="1 2">
    <name type="scientific">Pleurotus cornucopiae</name>
    <name type="common">Cornucopia mushroom</name>
    <dbReference type="NCBI Taxonomy" id="5321"/>
    <lineage>
        <taxon>Eukaryota</taxon>
        <taxon>Fungi</taxon>
        <taxon>Dikarya</taxon>
        <taxon>Basidiomycota</taxon>
        <taxon>Agaricomycotina</taxon>
        <taxon>Agaricomycetes</taxon>
        <taxon>Agaricomycetidae</taxon>
        <taxon>Agaricales</taxon>
        <taxon>Pleurotineae</taxon>
        <taxon>Pleurotaceae</taxon>
        <taxon>Pleurotus</taxon>
    </lineage>
</organism>